<dbReference type="InterPro" id="IPR006894">
    <property type="entry name" value="HupH_Hydgase_express_prot_C"/>
</dbReference>
<dbReference type="OrthoDB" id="8234923at2"/>
<dbReference type="InterPro" id="IPR038527">
    <property type="entry name" value="HupH_C_sf"/>
</dbReference>
<organism evidence="3 4">
    <name type="scientific">Thiohalophilus thiocyanatoxydans</name>
    <dbReference type="NCBI Taxonomy" id="381308"/>
    <lineage>
        <taxon>Bacteria</taxon>
        <taxon>Pseudomonadati</taxon>
        <taxon>Pseudomonadota</taxon>
        <taxon>Gammaproteobacteria</taxon>
        <taxon>Thiohalomonadales</taxon>
        <taxon>Thiohalophilaceae</taxon>
        <taxon>Thiohalophilus</taxon>
    </lineage>
</organism>
<reference evidence="3 4" key="1">
    <citation type="submission" date="2019-03" db="EMBL/GenBank/DDBJ databases">
        <title>Genomic Encyclopedia of Type Strains, Phase IV (KMG-IV): sequencing the most valuable type-strain genomes for metagenomic binning, comparative biology and taxonomic classification.</title>
        <authorList>
            <person name="Goeker M."/>
        </authorList>
    </citation>
    <scope>NUCLEOTIDE SEQUENCE [LARGE SCALE GENOMIC DNA]</scope>
    <source>
        <strain evidence="3 4">DSM 16326</strain>
    </source>
</reference>
<dbReference type="Proteomes" id="UP000294914">
    <property type="component" value="Unassembled WGS sequence"/>
</dbReference>
<dbReference type="Gene3D" id="3.30.1370.140">
    <property type="entry name" value="HupH hydrogenase expression protein, C-terminal domain"/>
    <property type="match status" value="1"/>
</dbReference>
<dbReference type="RefSeq" id="WP_134084503.1">
    <property type="nucleotide sequence ID" value="NZ_SOQX01000006.1"/>
</dbReference>
<sequence>MSKLEEIHVRIEPFSPASQVPAILTELQTKLDALCKQGVSDSIDLRSLPMFPGDYEQLKAALGYGEIQVRIDAMGPTEIYETALPGIWWIRHQNSENENIAEFIEITALPAILKTANDDIQQSGQQLQRLIDSHTRDTLNDE</sequence>
<protein>
    <submittedName>
        <fullName evidence="3">Hydrogenase-1 operon protein HyaF</fullName>
    </submittedName>
</protein>
<comment type="caution">
    <text evidence="3">The sequence shown here is derived from an EMBL/GenBank/DDBJ whole genome shotgun (WGS) entry which is preliminary data.</text>
</comment>
<proteinExistence type="inferred from homology"/>
<accession>A0A4V3H3N8</accession>
<evidence type="ECO:0000256" key="1">
    <source>
        <dbReference type="ARBA" id="ARBA00010832"/>
    </source>
</evidence>
<dbReference type="AlphaFoldDB" id="A0A4V3H3N8"/>
<evidence type="ECO:0000313" key="3">
    <source>
        <dbReference type="EMBL" id="TDY00065.1"/>
    </source>
</evidence>
<dbReference type="EMBL" id="SOQX01000006">
    <property type="protein sequence ID" value="TDY00065.1"/>
    <property type="molecule type" value="Genomic_DNA"/>
</dbReference>
<gene>
    <name evidence="3" type="ORF">EDC23_2229</name>
</gene>
<name>A0A4V3H3N8_9GAMM</name>
<dbReference type="Pfam" id="PF04809">
    <property type="entry name" value="HupH_C"/>
    <property type="match status" value="1"/>
</dbReference>
<comment type="similarity">
    <text evidence="1">Belongs to the HupH/HyaF family.</text>
</comment>
<evidence type="ECO:0000313" key="4">
    <source>
        <dbReference type="Proteomes" id="UP000294914"/>
    </source>
</evidence>
<keyword evidence="4" id="KW-1185">Reference proteome</keyword>
<evidence type="ECO:0000259" key="2">
    <source>
        <dbReference type="Pfam" id="PF04809"/>
    </source>
</evidence>
<feature type="domain" description="HupH hydrogenase expression protein C-terminal" evidence="2">
    <location>
        <begin position="20"/>
        <end position="131"/>
    </location>
</feature>